<evidence type="ECO:0000256" key="1">
    <source>
        <dbReference type="ARBA" id="ARBA00005298"/>
    </source>
</evidence>
<protein>
    <recommendedName>
        <fullName evidence="2">Arrestin C-terminal-like domain-containing protein</fullName>
    </recommendedName>
</protein>
<dbReference type="PANTHER" id="PTHR11188:SF176">
    <property type="entry name" value="ARRESTIN DOMAIN-CONTAINING PROTEIN 1"/>
    <property type="match status" value="1"/>
</dbReference>
<dbReference type="EMBL" id="JARKIK010000007">
    <property type="protein sequence ID" value="KAK8750652.1"/>
    <property type="molecule type" value="Genomic_DNA"/>
</dbReference>
<dbReference type="Proteomes" id="UP001445076">
    <property type="component" value="Unassembled WGS sequence"/>
</dbReference>
<name>A0AAW0YFY1_CHEQU</name>
<dbReference type="Pfam" id="PF02752">
    <property type="entry name" value="Arrestin_C"/>
    <property type="match status" value="1"/>
</dbReference>
<dbReference type="InterPro" id="IPR014752">
    <property type="entry name" value="Arrestin-like_C"/>
</dbReference>
<dbReference type="PANTHER" id="PTHR11188">
    <property type="entry name" value="ARRESTIN DOMAIN CONTAINING PROTEIN"/>
    <property type="match status" value="1"/>
</dbReference>
<reference evidence="3 4" key="1">
    <citation type="journal article" date="2024" name="BMC Genomics">
        <title>Genome assembly of redclaw crayfish (Cherax quadricarinatus) provides insights into its immune adaptation and hypoxia tolerance.</title>
        <authorList>
            <person name="Liu Z."/>
            <person name="Zheng J."/>
            <person name="Li H."/>
            <person name="Fang K."/>
            <person name="Wang S."/>
            <person name="He J."/>
            <person name="Zhou D."/>
            <person name="Weng S."/>
            <person name="Chi M."/>
            <person name="Gu Z."/>
            <person name="He J."/>
            <person name="Li F."/>
            <person name="Wang M."/>
        </authorList>
    </citation>
    <scope>NUCLEOTIDE SEQUENCE [LARGE SCALE GENOMIC DNA]</scope>
    <source>
        <strain evidence="3">ZL_2023a</strain>
    </source>
</reference>
<dbReference type="Pfam" id="PF00339">
    <property type="entry name" value="Arrestin_N"/>
    <property type="match status" value="1"/>
</dbReference>
<dbReference type="InterPro" id="IPR014756">
    <property type="entry name" value="Ig_E-set"/>
</dbReference>
<sequence length="348" mass="38793">FILMGINKFDVVLEPQQQAYTSGQDVVGRVLIRADSLTSCRAILVKSKGFARVEWGNEYPKNSEEVYFENIVTVWSGTSHGENLPAGEYCFPFQFKLPPKIPRSFEGTYGHIRYVIEAKAEIPWGTDQLSSVFFNVECKYDLNEIEKSSDSLLFHKEENVCCCFCEQGPVIISLCTEKTGYIPGEYVLLTGEVTNRAGWHIESAEITLHETVKYKIKENTKVKKERLQRVERPGILSGQTDIWLSVPIHIPDSAVCLQYCSIMTAIYDVTITFSMGFCSEASIRRSITIGSVPVGKVTMAVEGAPASPTVPVPSAPPLYSTLNTPNHEVVPILHQPKSSSDLDKQEEV</sequence>
<comment type="similarity">
    <text evidence="1">Belongs to the arrestin family.</text>
</comment>
<accession>A0AAW0YFY1</accession>
<dbReference type="InterPro" id="IPR050357">
    <property type="entry name" value="Arrestin_domain-protein"/>
</dbReference>
<feature type="domain" description="Arrestin C-terminal-like" evidence="2">
    <location>
        <begin position="166"/>
        <end position="294"/>
    </location>
</feature>
<dbReference type="InterPro" id="IPR011021">
    <property type="entry name" value="Arrestin-like_N"/>
</dbReference>
<proteinExistence type="inferred from homology"/>
<dbReference type="Gene3D" id="2.60.40.640">
    <property type="match status" value="2"/>
</dbReference>
<reference evidence="3" key="2">
    <citation type="submission" date="2024-01" db="EMBL/GenBank/DDBJ databases">
        <authorList>
            <person name="He J."/>
            <person name="Wang M."/>
            <person name="Zheng J."/>
            <person name="Liu Z."/>
        </authorList>
    </citation>
    <scope>NUCLEOTIDE SEQUENCE</scope>
    <source>
        <strain evidence="3">ZL_2023a</strain>
        <tissue evidence="3">Muscle</tissue>
    </source>
</reference>
<evidence type="ECO:0000259" key="2">
    <source>
        <dbReference type="SMART" id="SM01017"/>
    </source>
</evidence>
<dbReference type="SUPFAM" id="SSF81296">
    <property type="entry name" value="E set domains"/>
    <property type="match status" value="2"/>
</dbReference>
<keyword evidence="4" id="KW-1185">Reference proteome</keyword>
<dbReference type="GO" id="GO:0005737">
    <property type="term" value="C:cytoplasm"/>
    <property type="evidence" value="ECO:0007669"/>
    <property type="project" value="TreeGrafter"/>
</dbReference>
<feature type="non-terminal residue" evidence="3">
    <location>
        <position position="1"/>
    </location>
</feature>
<dbReference type="InterPro" id="IPR011022">
    <property type="entry name" value="Arrestin_C-like"/>
</dbReference>
<organism evidence="3 4">
    <name type="scientific">Cherax quadricarinatus</name>
    <name type="common">Australian red claw crayfish</name>
    <dbReference type="NCBI Taxonomy" id="27406"/>
    <lineage>
        <taxon>Eukaryota</taxon>
        <taxon>Metazoa</taxon>
        <taxon>Ecdysozoa</taxon>
        <taxon>Arthropoda</taxon>
        <taxon>Crustacea</taxon>
        <taxon>Multicrustacea</taxon>
        <taxon>Malacostraca</taxon>
        <taxon>Eumalacostraca</taxon>
        <taxon>Eucarida</taxon>
        <taxon>Decapoda</taxon>
        <taxon>Pleocyemata</taxon>
        <taxon>Astacidea</taxon>
        <taxon>Parastacoidea</taxon>
        <taxon>Parastacidae</taxon>
        <taxon>Cherax</taxon>
    </lineage>
</organism>
<evidence type="ECO:0000313" key="3">
    <source>
        <dbReference type="EMBL" id="KAK8750653.1"/>
    </source>
</evidence>
<gene>
    <name evidence="3" type="ORF">OTU49_014940</name>
</gene>
<dbReference type="AlphaFoldDB" id="A0AAW0YFY1"/>
<comment type="caution">
    <text evidence="3">The sequence shown here is derived from an EMBL/GenBank/DDBJ whole genome shotgun (WGS) entry which is preliminary data.</text>
</comment>
<evidence type="ECO:0000313" key="4">
    <source>
        <dbReference type="Proteomes" id="UP001445076"/>
    </source>
</evidence>
<dbReference type="EMBL" id="JARKIK010000007">
    <property type="protein sequence ID" value="KAK8750653.1"/>
    <property type="molecule type" value="Genomic_DNA"/>
</dbReference>
<dbReference type="GO" id="GO:0015031">
    <property type="term" value="P:protein transport"/>
    <property type="evidence" value="ECO:0007669"/>
    <property type="project" value="TreeGrafter"/>
</dbReference>
<dbReference type="SMART" id="SM01017">
    <property type="entry name" value="Arrestin_C"/>
    <property type="match status" value="1"/>
</dbReference>